<dbReference type="Pfam" id="PF00089">
    <property type="entry name" value="Trypsin"/>
    <property type="match status" value="1"/>
</dbReference>
<dbReference type="AlphaFoldDB" id="A0A2H1WWT8"/>
<reference evidence="3" key="1">
    <citation type="submission" date="2016-07" db="EMBL/GenBank/DDBJ databases">
        <authorList>
            <person name="Bretaudeau A."/>
        </authorList>
    </citation>
    <scope>NUCLEOTIDE SEQUENCE</scope>
    <source>
        <strain evidence="3">Rice</strain>
        <tissue evidence="3">Whole body</tissue>
    </source>
</reference>
<dbReference type="PANTHER" id="PTHR24260">
    <property type="match status" value="1"/>
</dbReference>
<accession>A0A2H1WWT8</accession>
<evidence type="ECO:0000313" key="3">
    <source>
        <dbReference type="EMBL" id="SOQ57521.1"/>
    </source>
</evidence>
<sequence length="355" mass="39801">MYDSWLCGGALVTTTQILTSAACIIELDNIYAIAGYRKYVSGMDLDKDNCTRIKKQKIVKIRVPREHLAHVHEYKNTTRWMSLDIGVATVEKPYNFADMSFRVYCSYVPAAIEINYNANVDSKIGTSVVALGWGRDRGSKTHDLVDRNSETLREVSTTIRDRQECIEQFKGNGLTETIEKYMICTNGKGMLDAEGYIIENTEEKAYNKCVNMRRQGQMADDLNFDEENDHGGPLITWVGTTELLVGIAVNSLYDADYNCIGPYLFISTAAAGEIIKCLLTDNKEGSTRKNCPADMLDGYEVLEHSVDSDPARRLRTLMEEPQTTETTPKNHPALRTNDADVNADDDFPDIEVVSI</sequence>
<evidence type="ECO:0000256" key="1">
    <source>
        <dbReference type="SAM" id="MobiDB-lite"/>
    </source>
</evidence>
<organism evidence="3">
    <name type="scientific">Spodoptera frugiperda</name>
    <name type="common">Fall armyworm</name>
    <dbReference type="NCBI Taxonomy" id="7108"/>
    <lineage>
        <taxon>Eukaryota</taxon>
        <taxon>Metazoa</taxon>
        <taxon>Ecdysozoa</taxon>
        <taxon>Arthropoda</taxon>
        <taxon>Hexapoda</taxon>
        <taxon>Insecta</taxon>
        <taxon>Pterygota</taxon>
        <taxon>Neoptera</taxon>
        <taxon>Endopterygota</taxon>
        <taxon>Lepidoptera</taxon>
        <taxon>Glossata</taxon>
        <taxon>Ditrysia</taxon>
        <taxon>Noctuoidea</taxon>
        <taxon>Noctuidae</taxon>
        <taxon>Amphipyrinae</taxon>
        <taxon>Spodoptera</taxon>
    </lineage>
</organism>
<feature type="region of interest" description="Disordered" evidence="1">
    <location>
        <begin position="318"/>
        <end position="347"/>
    </location>
</feature>
<dbReference type="GO" id="GO:0004252">
    <property type="term" value="F:serine-type endopeptidase activity"/>
    <property type="evidence" value="ECO:0007669"/>
    <property type="project" value="InterPro"/>
</dbReference>
<dbReference type="InterPro" id="IPR051333">
    <property type="entry name" value="CLIP_Serine_Protease"/>
</dbReference>
<dbReference type="GO" id="GO:0006508">
    <property type="term" value="P:proteolysis"/>
    <property type="evidence" value="ECO:0007669"/>
    <property type="project" value="InterPro"/>
</dbReference>
<dbReference type="InterPro" id="IPR001254">
    <property type="entry name" value="Trypsin_dom"/>
</dbReference>
<proteinExistence type="predicted"/>
<dbReference type="PROSITE" id="PS50240">
    <property type="entry name" value="TRYPSIN_DOM"/>
    <property type="match status" value="1"/>
</dbReference>
<dbReference type="Gene3D" id="2.40.10.10">
    <property type="entry name" value="Trypsin-like serine proteases"/>
    <property type="match status" value="2"/>
</dbReference>
<dbReference type="EMBL" id="ODYU01011645">
    <property type="protein sequence ID" value="SOQ57521.1"/>
    <property type="molecule type" value="Genomic_DNA"/>
</dbReference>
<dbReference type="PANTHER" id="PTHR24260:SF136">
    <property type="entry name" value="GH08193P-RELATED"/>
    <property type="match status" value="1"/>
</dbReference>
<feature type="domain" description="Peptidase S1" evidence="2">
    <location>
        <begin position="1"/>
        <end position="259"/>
    </location>
</feature>
<name>A0A2H1WWT8_SPOFR</name>
<dbReference type="InterPro" id="IPR043504">
    <property type="entry name" value="Peptidase_S1_PA_chymotrypsin"/>
</dbReference>
<evidence type="ECO:0000259" key="2">
    <source>
        <dbReference type="PROSITE" id="PS50240"/>
    </source>
</evidence>
<dbReference type="SUPFAM" id="SSF50494">
    <property type="entry name" value="Trypsin-like serine proteases"/>
    <property type="match status" value="1"/>
</dbReference>
<gene>
    <name evidence="3" type="ORF">SFRICE_015728</name>
</gene>
<dbReference type="InterPro" id="IPR009003">
    <property type="entry name" value="Peptidase_S1_PA"/>
</dbReference>
<protein>
    <submittedName>
        <fullName evidence="3">SFRICE_015728</fullName>
    </submittedName>
</protein>